<accession>A0A916T1P6</accession>
<gene>
    <name evidence="2" type="ORF">GCM10011380_16870</name>
</gene>
<organism evidence="2 3">
    <name type="scientific">Sphingomonas metalli</name>
    <dbReference type="NCBI Taxonomy" id="1779358"/>
    <lineage>
        <taxon>Bacteria</taxon>
        <taxon>Pseudomonadati</taxon>
        <taxon>Pseudomonadota</taxon>
        <taxon>Alphaproteobacteria</taxon>
        <taxon>Sphingomonadales</taxon>
        <taxon>Sphingomonadaceae</taxon>
        <taxon>Sphingomonas</taxon>
    </lineage>
</organism>
<feature type="domain" description="VOC" evidence="1">
    <location>
        <begin position="7"/>
        <end position="123"/>
    </location>
</feature>
<dbReference type="EMBL" id="BMIH01000002">
    <property type="protein sequence ID" value="GGB27881.1"/>
    <property type="molecule type" value="Genomic_DNA"/>
</dbReference>
<comment type="caution">
    <text evidence="2">The sequence shown here is derived from an EMBL/GenBank/DDBJ whole genome shotgun (WGS) entry which is preliminary data.</text>
</comment>
<dbReference type="Gene3D" id="3.10.180.10">
    <property type="entry name" value="2,3-Dihydroxybiphenyl 1,2-Dioxygenase, domain 1"/>
    <property type="match status" value="2"/>
</dbReference>
<proteinExistence type="predicted"/>
<evidence type="ECO:0000259" key="1">
    <source>
        <dbReference type="PROSITE" id="PS51819"/>
    </source>
</evidence>
<dbReference type="InterPro" id="IPR004360">
    <property type="entry name" value="Glyas_Fos-R_dOase_dom"/>
</dbReference>
<dbReference type="InterPro" id="IPR029068">
    <property type="entry name" value="Glyas_Bleomycin-R_OHBP_Dase"/>
</dbReference>
<dbReference type="InterPro" id="IPR037523">
    <property type="entry name" value="VOC_core"/>
</dbReference>
<name>A0A916T1P6_9SPHN</name>
<dbReference type="Pfam" id="PF00903">
    <property type="entry name" value="Glyoxalase"/>
    <property type="match status" value="1"/>
</dbReference>
<sequence>MTVRDGQPVWFELTTEDPAAAADFYAAIAGWRIASSPVAEHGGYRIAEAGAGTGAVAGIMAPPPGGGFPGWSVYFASRDVDAAAERVTALGGRLLFGPMDIPQVGRFATVADPQGVPFTLMSGDSAESPTAFRLDPGAVGHGVWTELASPDPDAAFAFYGALFGWEKAGAMPMGDMGEYAFIGDGEARPGAVMSSTLSGAPACGNGMCRWRISMPRWRRRPPMAAP</sequence>
<evidence type="ECO:0000313" key="3">
    <source>
        <dbReference type="Proteomes" id="UP000623067"/>
    </source>
</evidence>
<evidence type="ECO:0000313" key="2">
    <source>
        <dbReference type="EMBL" id="GGB27881.1"/>
    </source>
</evidence>
<dbReference type="PANTHER" id="PTHR33993:SF14">
    <property type="entry name" value="GB|AAF24581.1"/>
    <property type="match status" value="1"/>
</dbReference>
<dbReference type="AlphaFoldDB" id="A0A916T1P6"/>
<reference evidence="2" key="2">
    <citation type="submission" date="2020-09" db="EMBL/GenBank/DDBJ databases">
        <authorList>
            <person name="Sun Q."/>
            <person name="Zhou Y."/>
        </authorList>
    </citation>
    <scope>NUCLEOTIDE SEQUENCE</scope>
    <source>
        <strain evidence="2">CGMCC 1.15330</strain>
    </source>
</reference>
<dbReference type="Proteomes" id="UP000623067">
    <property type="component" value="Unassembled WGS sequence"/>
</dbReference>
<dbReference type="SUPFAM" id="SSF54593">
    <property type="entry name" value="Glyoxalase/Bleomycin resistance protein/Dihydroxybiphenyl dioxygenase"/>
    <property type="match status" value="1"/>
</dbReference>
<dbReference type="RefSeq" id="WP_229664455.1">
    <property type="nucleotide sequence ID" value="NZ_BMIH01000002.1"/>
</dbReference>
<dbReference type="InterPro" id="IPR052164">
    <property type="entry name" value="Anthracycline_SecMetBiosynth"/>
</dbReference>
<reference evidence="2" key="1">
    <citation type="journal article" date="2014" name="Int. J. Syst. Evol. Microbiol.">
        <title>Complete genome sequence of Corynebacterium casei LMG S-19264T (=DSM 44701T), isolated from a smear-ripened cheese.</title>
        <authorList>
            <consortium name="US DOE Joint Genome Institute (JGI-PGF)"/>
            <person name="Walter F."/>
            <person name="Albersmeier A."/>
            <person name="Kalinowski J."/>
            <person name="Ruckert C."/>
        </authorList>
    </citation>
    <scope>NUCLEOTIDE SEQUENCE</scope>
    <source>
        <strain evidence="2">CGMCC 1.15330</strain>
    </source>
</reference>
<dbReference type="PROSITE" id="PS51819">
    <property type="entry name" value="VOC"/>
    <property type="match status" value="1"/>
</dbReference>
<protein>
    <recommendedName>
        <fullName evidence="1">VOC domain-containing protein</fullName>
    </recommendedName>
</protein>
<keyword evidence="3" id="KW-1185">Reference proteome</keyword>
<dbReference type="PANTHER" id="PTHR33993">
    <property type="entry name" value="GLYOXALASE-RELATED"/>
    <property type="match status" value="1"/>
</dbReference>